<organism evidence="2 3">
    <name type="scientific">Dorcoceras hygrometricum</name>
    <dbReference type="NCBI Taxonomy" id="472368"/>
    <lineage>
        <taxon>Eukaryota</taxon>
        <taxon>Viridiplantae</taxon>
        <taxon>Streptophyta</taxon>
        <taxon>Embryophyta</taxon>
        <taxon>Tracheophyta</taxon>
        <taxon>Spermatophyta</taxon>
        <taxon>Magnoliopsida</taxon>
        <taxon>eudicotyledons</taxon>
        <taxon>Gunneridae</taxon>
        <taxon>Pentapetalae</taxon>
        <taxon>asterids</taxon>
        <taxon>lamiids</taxon>
        <taxon>Lamiales</taxon>
        <taxon>Gesneriaceae</taxon>
        <taxon>Didymocarpoideae</taxon>
        <taxon>Trichosporeae</taxon>
        <taxon>Loxocarpinae</taxon>
        <taxon>Dorcoceras</taxon>
    </lineage>
</organism>
<evidence type="ECO:0000256" key="1">
    <source>
        <dbReference type="SAM" id="MobiDB-lite"/>
    </source>
</evidence>
<dbReference type="OrthoDB" id="1751168at2759"/>
<feature type="compositionally biased region" description="Basic and acidic residues" evidence="1">
    <location>
        <begin position="251"/>
        <end position="272"/>
    </location>
</feature>
<reference evidence="2 3" key="1">
    <citation type="journal article" date="2015" name="Proc. Natl. Acad. Sci. U.S.A.">
        <title>The resurrection genome of Boea hygrometrica: A blueprint for survival of dehydration.</title>
        <authorList>
            <person name="Xiao L."/>
            <person name="Yang G."/>
            <person name="Zhang L."/>
            <person name="Yang X."/>
            <person name="Zhao S."/>
            <person name="Ji Z."/>
            <person name="Zhou Q."/>
            <person name="Hu M."/>
            <person name="Wang Y."/>
            <person name="Chen M."/>
            <person name="Xu Y."/>
            <person name="Jin H."/>
            <person name="Xiao X."/>
            <person name="Hu G."/>
            <person name="Bao F."/>
            <person name="Hu Y."/>
            <person name="Wan P."/>
            <person name="Li L."/>
            <person name="Deng X."/>
            <person name="Kuang T."/>
            <person name="Xiang C."/>
            <person name="Zhu J.K."/>
            <person name="Oliver M.J."/>
            <person name="He Y."/>
        </authorList>
    </citation>
    <scope>NUCLEOTIDE SEQUENCE [LARGE SCALE GENOMIC DNA]</scope>
    <source>
        <strain evidence="3">cv. XS01</strain>
    </source>
</reference>
<feature type="compositionally biased region" description="Polar residues" evidence="1">
    <location>
        <begin position="228"/>
        <end position="241"/>
    </location>
</feature>
<dbReference type="EMBL" id="KQ988258">
    <property type="protein sequence ID" value="KZV56156.1"/>
    <property type="molecule type" value="Genomic_DNA"/>
</dbReference>
<dbReference type="Proteomes" id="UP000250235">
    <property type="component" value="Unassembled WGS sequence"/>
</dbReference>
<keyword evidence="3" id="KW-1185">Reference proteome</keyword>
<name>A0A2Z7DAN4_9LAMI</name>
<gene>
    <name evidence="2" type="ORF">F511_29669</name>
</gene>
<dbReference type="AlphaFoldDB" id="A0A2Z7DAN4"/>
<evidence type="ECO:0000313" key="2">
    <source>
        <dbReference type="EMBL" id="KZV56156.1"/>
    </source>
</evidence>
<accession>A0A2Z7DAN4</accession>
<feature type="region of interest" description="Disordered" evidence="1">
    <location>
        <begin position="216"/>
        <end position="343"/>
    </location>
</feature>
<sequence length="343" mass="37613">MEHTGMTRMFNTLVDTGLEEFLTTSGSVYEAAVVEFFANARVIAGTIVSFVANRKLEMMKEISAKAFGLPTEGATSFLDVPKENVVEMRNRFSASDVPCRAPSKKREMKMEFRLLHDIMAKALCAKAGSFDMVTSEKFDLVVEIAGLKVTWVQVLFQVLVNMVNNTKSQSQGFAVQVIVLLEKLVKADLGESVKLHPQQVLTNKLAHTYIKKNLDIKPAGESSKQTEDTASGTEGGQSTMTKPVEMQIDTQVEKNKKKSDSEKKKAEEPAVEKKKKKEKVKKVVEQPSVEDGGQVAPTKSNSGTGSDEDSCMLAGLKDRRAKRKQVVESSDSEATSLCVGANH</sequence>
<evidence type="ECO:0000313" key="3">
    <source>
        <dbReference type="Proteomes" id="UP000250235"/>
    </source>
</evidence>
<proteinExistence type="predicted"/>
<protein>
    <submittedName>
        <fullName evidence="2">Uncharacterized protein</fullName>
    </submittedName>
</protein>